<dbReference type="Proteomes" id="UP000827092">
    <property type="component" value="Unassembled WGS sequence"/>
</dbReference>
<organism evidence="2 3">
    <name type="scientific">Oedothorax gibbosus</name>
    <dbReference type="NCBI Taxonomy" id="931172"/>
    <lineage>
        <taxon>Eukaryota</taxon>
        <taxon>Metazoa</taxon>
        <taxon>Ecdysozoa</taxon>
        <taxon>Arthropoda</taxon>
        <taxon>Chelicerata</taxon>
        <taxon>Arachnida</taxon>
        <taxon>Araneae</taxon>
        <taxon>Araneomorphae</taxon>
        <taxon>Entelegynae</taxon>
        <taxon>Araneoidea</taxon>
        <taxon>Linyphiidae</taxon>
        <taxon>Erigoninae</taxon>
        <taxon>Oedothorax</taxon>
    </lineage>
</organism>
<reference evidence="2 3" key="1">
    <citation type="journal article" date="2022" name="Nat. Ecol. Evol.">
        <title>A masculinizing supergene underlies an exaggerated male reproductive morph in a spider.</title>
        <authorList>
            <person name="Hendrickx F."/>
            <person name="De Corte Z."/>
            <person name="Sonet G."/>
            <person name="Van Belleghem S.M."/>
            <person name="Kostlbacher S."/>
            <person name="Vangestel C."/>
        </authorList>
    </citation>
    <scope>NUCLEOTIDE SEQUENCE [LARGE SCALE GENOMIC DNA]</scope>
    <source>
        <strain evidence="2">W744_W776</strain>
    </source>
</reference>
<evidence type="ECO:0000313" key="3">
    <source>
        <dbReference type="Proteomes" id="UP000827092"/>
    </source>
</evidence>
<evidence type="ECO:0000256" key="1">
    <source>
        <dbReference type="SAM" id="MobiDB-lite"/>
    </source>
</evidence>
<evidence type="ECO:0008006" key="4">
    <source>
        <dbReference type="Google" id="ProtNLM"/>
    </source>
</evidence>
<gene>
    <name evidence="2" type="ORF">JTE90_011428</name>
</gene>
<evidence type="ECO:0000313" key="2">
    <source>
        <dbReference type="EMBL" id="KAG8193868.1"/>
    </source>
</evidence>
<accession>A0AAV6VCX0</accession>
<dbReference type="EMBL" id="JAFNEN010000113">
    <property type="protein sequence ID" value="KAG8193868.1"/>
    <property type="molecule type" value="Genomic_DNA"/>
</dbReference>
<dbReference type="AlphaFoldDB" id="A0AAV6VCX0"/>
<name>A0AAV6VCX0_9ARAC</name>
<proteinExistence type="predicted"/>
<protein>
    <recommendedName>
        <fullName evidence="4">Pre-C2HC domain-containing protein</fullName>
    </recommendedName>
</protein>
<feature type="region of interest" description="Disordered" evidence="1">
    <location>
        <begin position="111"/>
        <end position="130"/>
    </location>
</feature>
<sequence length="334" mass="37523">MPLENSWVKSQVKNTLKPPAISKSPVHILTTARQLERSSPAQSCHLVTASEPLSPAHPKTAATAKELLDNYLHPDSSAPSIGDFSNNTLPSTSSAMEINDDPDGNGCLITPSIKKTNKRKNSDTISPSIVHPNKFQHLNHETSLDDSNPSQEIKGNFTQINTRPTRIPPLIITNPQFKWTEIRKKLINSLGEERFSVKTSGEHFKLQMTTENGHRIASKLLENLNIDYSTYAFKGQNPLKVIIKNLLAYTDPVEILQALKDENLPIQNVHQLKKTLGKLPTIFNCPTTHTHLAYSRRTQTTYRHFPSSPTIRSSTYKCPVSIFKSRTKTRIYIR</sequence>
<comment type="caution">
    <text evidence="2">The sequence shown here is derived from an EMBL/GenBank/DDBJ whole genome shotgun (WGS) entry which is preliminary data.</text>
</comment>
<keyword evidence="3" id="KW-1185">Reference proteome</keyword>